<reference evidence="2 3" key="1">
    <citation type="submission" date="2020-07" db="EMBL/GenBank/DDBJ databases">
        <title>Sequencing the genomes of 1000 actinobacteria strains.</title>
        <authorList>
            <person name="Klenk H.-P."/>
        </authorList>
    </citation>
    <scope>NUCLEOTIDE SEQUENCE [LARGE SCALE GENOMIC DNA]</scope>
    <source>
        <strain evidence="2 3">DSM 29531</strain>
    </source>
</reference>
<sequence>MKRQATRSRWWPATLRARFLVGLLLVCVVLLVSLARTGDWLAVVGIPVASFAGVWIARRNRSKYD</sequence>
<evidence type="ECO:0000313" key="2">
    <source>
        <dbReference type="EMBL" id="NYJ75296.1"/>
    </source>
</evidence>
<gene>
    <name evidence="2" type="ORF">HNR15_002259</name>
</gene>
<evidence type="ECO:0000313" key="3">
    <source>
        <dbReference type="Proteomes" id="UP000571817"/>
    </source>
</evidence>
<keyword evidence="1" id="KW-0472">Membrane</keyword>
<proteinExistence type="predicted"/>
<dbReference type="Proteomes" id="UP000571817">
    <property type="component" value="Unassembled WGS sequence"/>
</dbReference>
<keyword evidence="1" id="KW-0812">Transmembrane</keyword>
<accession>A0A853DCK1</accession>
<dbReference type="AlphaFoldDB" id="A0A853DCK1"/>
<feature type="transmembrane region" description="Helical" evidence="1">
    <location>
        <begin position="40"/>
        <end position="57"/>
    </location>
</feature>
<dbReference type="EMBL" id="JACCFW010000001">
    <property type="protein sequence ID" value="NYJ75296.1"/>
    <property type="molecule type" value="Genomic_DNA"/>
</dbReference>
<comment type="caution">
    <text evidence="2">The sequence shown here is derived from an EMBL/GenBank/DDBJ whole genome shotgun (WGS) entry which is preliminary data.</text>
</comment>
<organism evidence="2 3">
    <name type="scientific">Allobranchiibius huperziae</name>
    <dbReference type="NCBI Taxonomy" id="1874116"/>
    <lineage>
        <taxon>Bacteria</taxon>
        <taxon>Bacillati</taxon>
        <taxon>Actinomycetota</taxon>
        <taxon>Actinomycetes</taxon>
        <taxon>Micrococcales</taxon>
        <taxon>Dermacoccaceae</taxon>
        <taxon>Allobranchiibius</taxon>
    </lineage>
</organism>
<evidence type="ECO:0000256" key="1">
    <source>
        <dbReference type="SAM" id="Phobius"/>
    </source>
</evidence>
<protein>
    <submittedName>
        <fullName evidence="2">Uncharacterized protein</fullName>
    </submittedName>
</protein>
<name>A0A853DCK1_9MICO</name>
<keyword evidence="3" id="KW-1185">Reference proteome</keyword>
<dbReference type="RefSeq" id="WP_179481843.1">
    <property type="nucleotide sequence ID" value="NZ_JACCFW010000001.1"/>
</dbReference>
<keyword evidence="1" id="KW-1133">Transmembrane helix</keyword>
<feature type="transmembrane region" description="Helical" evidence="1">
    <location>
        <begin position="15"/>
        <end position="34"/>
    </location>
</feature>